<dbReference type="PROSITE" id="PS50975">
    <property type="entry name" value="ATP_GRASP"/>
    <property type="match status" value="1"/>
</dbReference>
<dbReference type="InterPro" id="IPR000891">
    <property type="entry name" value="PYR_CT"/>
</dbReference>
<evidence type="ECO:0000259" key="13">
    <source>
        <dbReference type="PROSITE" id="PS50979"/>
    </source>
</evidence>
<dbReference type="RefSeq" id="XP_013329407.1">
    <property type="nucleotide sequence ID" value="XM_013473953.1"/>
</dbReference>
<dbReference type="PANTHER" id="PTHR43778">
    <property type="entry name" value="PYRUVATE CARBOXYLASE"/>
    <property type="match status" value="1"/>
</dbReference>
<dbReference type="AlphaFoldDB" id="A0A0F4YXI9"/>
<evidence type="ECO:0000313" key="16">
    <source>
        <dbReference type="Proteomes" id="UP000053958"/>
    </source>
</evidence>
<dbReference type="GO" id="GO:0006094">
    <property type="term" value="P:gluconeogenesis"/>
    <property type="evidence" value="ECO:0007669"/>
    <property type="project" value="TreeGrafter"/>
</dbReference>
<dbReference type="Pfam" id="PF00364">
    <property type="entry name" value="Biotin_lipoyl"/>
    <property type="match status" value="1"/>
</dbReference>
<comment type="caution">
    <text evidence="15">The sequence shown here is derived from an EMBL/GenBank/DDBJ whole genome shotgun (WGS) entry which is preliminary data.</text>
</comment>
<accession>A0A0F4YXI9</accession>
<evidence type="ECO:0000256" key="3">
    <source>
        <dbReference type="ARBA" id="ARBA00013057"/>
    </source>
</evidence>
<dbReference type="PROSITE" id="PS50968">
    <property type="entry name" value="BIOTINYL_LIPOYL"/>
    <property type="match status" value="1"/>
</dbReference>
<dbReference type="InterPro" id="IPR016185">
    <property type="entry name" value="PreATP-grasp_dom_sf"/>
</dbReference>
<dbReference type="InterPro" id="IPR013785">
    <property type="entry name" value="Aldolase_TIM"/>
</dbReference>
<evidence type="ECO:0000256" key="10">
    <source>
        <dbReference type="SAM" id="MobiDB-lite"/>
    </source>
</evidence>
<dbReference type="InterPro" id="IPR005481">
    <property type="entry name" value="BC-like_N"/>
</dbReference>
<dbReference type="InterPro" id="IPR000089">
    <property type="entry name" value="Biotin_lipoyl"/>
</dbReference>
<dbReference type="PANTHER" id="PTHR43778:SF2">
    <property type="entry name" value="PYRUVATE CARBOXYLASE, MITOCHONDRIAL"/>
    <property type="match status" value="1"/>
</dbReference>
<dbReference type="GO" id="GO:0046872">
    <property type="term" value="F:metal ion binding"/>
    <property type="evidence" value="ECO:0007669"/>
    <property type="project" value="InterPro"/>
</dbReference>
<dbReference type="PROSITE" id="PS00188">
    <property type="entry name" value="BIOTIN"/>
    <property type="match status" value="1"/>
</dbReference>
<comment type="function">
    <text evidence="2">Pyruvate carboxylase catalyzes a 2-step reaction, involving the ATP-dependent carboxylation of the covalently attached biotin in the first step and the transfer of the carboxyl group to pyruvate in the second.</text>
</comment>
<reference evidence="15 16" key="1">
    <citation type="submission" date="2015-04" db="EMBL/GenBank/DDBJ databases">
        <authorList>
            <person name="Heijne W.H."/>
            <person name="Fedorova N.D."/>
            <person name="Nierman W.C."/>
            <person name="Vollebregt A.W."/>
            <person name="Zhao Z."/>
            <person name="Wu L."/>
            <person name="Kumar M."/>
            <person name="Stam H."/>
            <person name="van den Berg M.A."/>
            <person name="Pel H.J."/>
        </authorList>
    </citation>
    <scope>NUCLEOTIDE SEQUENCE [LARGE SCALE GENOMIC DNA]</scope>
    <source>
        <strain evidence="15 16">CBS 393.64</strain>
    </source>
</reference>
<dbReference type="SUPFAM" id="SSF56059">
    <property type="entry name" value="Glutathione synthetase ATP-binding domain-like"/>
    <property type="match status" value="1"/>
</dbReference>
<dbReference type="Pfam" id="PF02786">
    <property type="entry name" value="CPSase_L_D2"/>
    <property type="match status" value="1"/>
</dbReference>
<dbReference type="EC" id="6.4.1.1" evidence="3"/>
<dbReference type="InterPro" id="IPR005479">
    <property type="entry name" value="CPAse_ATP-bd"/>
</dbReference>
<keyword evidence="5 9" id="KW-0547">Nucleotide-binding</keyword>
<keyword evidence="4" id="KW-0436">Ligase</keyword>
<dbReference type="CDD" id="cd06850">
    <property type="entry name" value="biotinyl_domain"/>
    <property type="match status" value="1"/>
</dbReference>
<dbReference type="PROSITE" id="PS00866">
    <property type="entry name" value="CPSASE_1"/>
    <property type="match status" value="1"/>
</dbReference>
<dbReference type="SUPFAM" id="SSF52440">
    <property type="entry name" value="PreATP-grasp domain"/>
    <property type="match status" value="1"/>
</dbReference>
<feature type="domain" description="Lipoyl-binding" evidence="11">
    <location>
        <begin position="577"/>
        <end position="653"/>
    </location>
</feature>
<evidence type="ECO:0000259" key="12">
    <source>
        <dbReference type="PROSITE" id="PS50975"/>
    </source>
</evidence>
<dbReference type="GO" id="GO:0004736">
    <property type="term" value="F:pyruvate carboxylase activity"/>
    <property type="evidence" value="ECO:0007669"/>
    <property type="project" value="UniProtKB-EC"/>
</dbReference>
<evidence type="ECO:0000313" key="15">
    <source>
        <dbReference type="EMBL" id="KKA22795.1"/>
    </source>
</evidence>
<dbReference type="PROSITE" id="PS50979">
    <property type="entry name" value="BC"/>
    <property type="match status" value="1"/>
</dbReference>
<dbReference type="Gene3D" id="2.40.50.100">
    <property type="match status" value="1"/>
</dbReference>
<proteinExistence type="predicted"/>
<evidence type="ECO:0000259" key="14">
    <source>
        <dbReference type="PROSITE" id="PS50991"/>
    </source>
</evidence>
<dbReference type="FunFam" id="3.30.1490.20:FF:000018">
    <property type="entry name" value="Biotin carboxylase"/>
    <property type="match status" value="1"/>
</dbReference>
<feature type="domain" description="Biotin carboxylation" evidence="13">
    <location>
        <begin position="2"/>
        <end position="454"/>
    </location>
</feature>
<evidence type="ECO:0000256" key="2">
    <source>
        <dbReference type="ARBA" id="ARBA00002380"/>
    </source>
</evidence>
<evidence type="ECO:0000256" key="5">
    <source>
        <dbReference type="ARBA" id="ARBA00022741"/>
    </source>
</evidence>
<comment type="cofactor">
    <cofactor evidence="1">
        <name>biotin</name>
        <dbReference type="ChEBI" id="CHEBI:57586"/>
    </cofactor>
</comment>
<keyword evidence="7" id="KW-0092">Biotin</keyword>
<keyword evidence="6 9" id="KW-0067">ATP-binding</keyword>
<dbReference type="Gene3D" id="3.20.20.70">
    <property type="entry name" value="Aldolase class I"/>
    <property type="match status" value="1"/>
</dbReference>
<evidence type="ECO:0000256" key="7">
    <source>
        <dbReference type="ARBA" id="ARBA00023267"/>
    </source>
</evidence>
<feature type="region of interest" description="Disordered" evidence="10">
    <location>
        <begin position="719"/>
        <end position="740"/>
    </location>
</feature>
<gene>
    <name evidence="15" type="ORF">T310_3180</name>
</gene>
<evidence type="ECO:0000256" key="8">
    <source>
        <dbReference type="ARBA" id="ARBA00049382"/>
    </source>
</evidence>
<sequence length="740" mass="80524">MDKLKVLVAKRGEIAARVLRAAQELSMADPFQVPSIWVILVLTPSRDAYLDASRIVEIARQKNVDLVHPGYGFLSENASFAAQVRDAGMNFVGPPTDVIRKMGDKVLAREIARACDIPIIPGTDGPLQDLQQAYDFVARHGYPVVIKASFGGGGRGMRVVREGDSLEAAVTAARSEALSAFGNDAVFLERFLDRPKHIEVQILSDRYGNHVHLFERDCSVQRKHQKVIEFAPSPNLLPQVRLGVFYAAVRLARYLNYENAGTVEFLVENDRFYFIEMNPQIQVEHTVTEELPGIDIVAAQLRIACGASLVELGLTQNRISQRGCALQCRITTEIPSEDDNPELLTPEPSLDREHKFLLSLADAYVNGSRIKGQVKPPGVKDDIATGPLFDRKTGEKLDTTKPCPHGWRQVLLERGPQEFAKMIRRHKQILITDTTWRDGQQSLLATRVRTRDLAAIAIHTSHAYSAAYSLECWGGATFDVMLRFLYEDPWERLRRLRKLVPNIPFQMLLRSTNGVAYSALPDNALYHFVKLAKDTGVDIFRVFDSLNNLEHLEVGIRAVLAAGGLVEGTIINAEKKLRKANVHDGEVAAPMSGNIIRVVAQNQSEVKAGDVLLTIGAMKMEVNVSSEVSGRVEDISIAAGDSVEKGDMLLRIVPVQVNGNGVASNGVAKSNGIANGNEVTNGNGVANGSGVAIGNEVTNGNGVANGNGIANGNRVANSNGVTNGNGVANDEGVTNGMLKN</sequence>
<keyword evidence="15" id="KW-0670">Pyruvate</keyword>
<dbReference type="Gene3D" id="3.30.470.20">
    <property type="entry name" value="ATP-grasp fold, B domain"/>
    <property type="match status" value="1"/>
</dbReference>
<protein>
    <recommendedName>
        <fullName evidence="3">pyruvate carboxylase</fullName>
        <ecNumber evidence="3">6.4.1.1</ecNumber>
    </recommendedName>
</protein>
<evidence type="ECO:0000256" key="9">
    <source>
        <dbReference type="PROSITE-ProRule" id="PRU00409"/>
    </source>
</evidence>
<evidence type="ECO:0000256" key="6">
    <source>
        <dbReference type="ARBA" id="ARBA00022840"/>
    </source>
</evidence>
<evidence type="ECO:0000256" key="4">
    <source>
        <dbReference type="ARBA" id="ARBA00022598"/>
    </source>
</evidence>
<dbReference type="InterPro" id="IPR055268">
    <property type="entry name" value="PCB-like"/>
</dbReference>
<dbReference type="GO" id="GO:0005524">
    <property type="term" value="F:ATP binding"/>
    <property type="evidence" value="ECO:0007669"/>
    <property type="project" value="UniProtKB-UniRule"/>
</dbReference>
<dbReference type="InterPro" id="IPR001882">
    <property type="entry name" value="Biotin_BS"/>
</dbReference>
<dbReference type="EMBL" id="LASV01000125">
    <property type="protein sequence ID" value="KKA22795.1"/>
    <property type="molecule type" value="Genomic_DNA"/>
</dbReference>
<dbReference type="SUPFAM" id="SSF51569">
    <property type="entry name" value="Aldolase"/>
    <property type="match status" value="1"/>
</dbReference>
<dbReference type="OrthoDB" id="196847at2759"/>
<dbReference type="SUPFAM" id="SSF51230">
    <property type="entry name" value="Single hybrid motif"/>
    <property type="match status" value="1"/>
</dbReference>
<dbReference type="STRING" id="1408163.A0A0F4YXI9"/>
<comment type="catalytic activity">
    <reaction evidence="8">
        <text>hydrogencarbonate + pyruvate + ATP = oxaloacetate + ADP + phosphate + H(+)</text>
        <dbReference type="Rhea" id="RHEA:20844"/>
        <dbReference type="ChEBI" id="CHEBI:15361"/>
        <dbReference type="ChEBI" id="CHEBI:15378"/>
        <dbReference type="ChEBI" id="CHEBI:16452"/>
        <dbReference type="ChEBI" id="CHEBI:17544"/>
        <dbReference type="ChEBI" id="CHEBI:30616"/>
        <dbReference type="ChEBI" id="CHEBI:43474"/>
        <dbReference type="ChEBI" id="CHEBI:456216"/>
        <dbReference type="EC" id="6.4.1.1"/>
    </reaction>
</comment>
<dbReference type="InterPro" id="IPR011053">
    <property type="entry name" value="Single_hybrid_motif"/>
</dbReference>
<feature type="domain" description="ATP-grasp" evidence="12">
    <location>
        <begin position="109"/>
        <end position="305"/>
    </location>
</feature>
<dbReference type="PROSITE" id="PS50991">
    <property type="entry name" value="PYR_CT"/>
    <property type="match status" value="1"/>
</dbReference>
<evidence type="ECO:0000259" key="11">
    <source>
        <dbReference type="PROSITE" id="PS50968"/>
    </source>
</evidence>
<dbReference type="Proteomes" id="UP000053958">
    <property type="component" value="Unassembled WGS sequence"/>
</dbReference>
<keyword evidence="16" id="KW-1185">Reference proteome</keyword>
<name>A0A0F4YXI9_RASE3</name>
<dbReference type="GO" id="GO:0005737">
    <property type="term" value="C:cytoplasm"/>
    <property type="evidence" value="ECO:0007669"/>
    <property type="project" value="TreeGrafter"/>
</dbReference>
<organism evidence="15 16">
    <name type="scientific">Rasamsonia emersonii (strain ATCC 16479 / CBS 393.64 / IMI 116815)</name>
    <dbReference type="NCBI Taxonomy" id="1408163"/>
    <lineage>
        <taxon>Eukaryota</taxon>
        <taxon>Fungi</taxon>
        <taxon>Dikarya</taxon>
        <taxon>Ascomycota</taxon>
        <taxon>Pezizomycotina</taxon>
        <taxon>Eurotiomycetes</taxon>
        <taxon>Eurotiomycetidae</taxon>
        <taxon>Eurotiales</taxon>
        <taxon>Trichocomaceae</taxon>
        <taxon>Rasamsonia</taxon>
    </lineage>
</organism>
<dbReference type="GeneID" id="25315530"/>
<dbReference type="InterPro" id="IPR011764">
    <property type="entry name" value="Biotin_carboxylation_dom"/>
</dbReference>
<dbReference type="InterPro" id="IPR011761">
    <property type="entry name" value="ATP-grasp"/>
</dbReference>
<dbReference type="Pfam" id="PF00289">
    <property type="entry name" value="Biotin_carb_N"/>
    <property type="match status" value="1"/>
</dbReference>
<feature type="domain" description="Pyruvate carboxyltransferase" evidence="14">
    <location>
        <begin position="429"/>
        <end position="719"/>
    </location>
</feature>
<evidence type="ECO:0000256" key="1">
    <source>
        <dbReference type="ARBA" id="ARBA00001953"/>
    </source>
</evidence>